<dbReference type="Proteomes" id="UP000685013">
    <property type="component" value="Chromosome 4"/>
</dbReference>
<accession>A0AAV6NPD2</accession>
<name>A0AAV6NPD2_9ROSI</name>
<feature type="non-terminal residue" evidence="1">
    <location>
        <position position="1"/>
    </location>
</feature>
<gene>
    <name evidence="1" type="ORF">SDJN03_06296</name>
</gene>
<comment type="caution">
    <text evidence="1">The sequence shown here is derived from an EMBL/GenBank/DDBJ whole genome shotgun (WGS) entry which is preliminary data.</text>
</comment>
<evidence type="ECO:0000313" key="1">
    <source>
        <dbReference type="EMBL" id="KAG6601063.1"/>
    </source>
</evidence>
<proteinExistence type="predicted"/>
<dbReference type="AlphaFoldDB" id="A0AAV6NPD2"/>
<keyword evidence="2" id="KW-1185">Reference proteome</keyword>
<protein>
    <submittedName>
        <fullName evidence="1">Uncharacterized protein</fullName>
    </submittedName>
</protein>
<sequence>MCTHKGIGFNFKPSAAITKRRRFVLDFRFPPLLPASLHQNFSFVSSRNSILPPIFSEELLLLPFQLCRGLCLGNPR</sequence>
<organism evidence="1 2">
    <name type="scientific">Cucurbita argyrosperma subsp. sororia</name>
    <dbReference type="NCBI Taxonomy" id="37648"/>
    <lineage>
        <taxon>Eukaryota</taxon>
        <taxon>Viridiplantae</taxon>
        <taxon>Streptophyta</taxon>
        <taxon>Embryophyta</taxon>
        <taxon>Tracheophyta</taxon>
        <taxon>Spermatophyta</taxon>
        <taxon>Magnoliopsida</taxon>
        <taxon>eudicotyledons</taxon>
        <taxon>Gunneridae</taxon>
        <taxon>Pentapetalae</taxon>
        <taxon>rosids</taxon>
        <taxon>fabids</taxon>
        <taxon>Cucurbitales</taxon>
        <taxon>Cucurbitaceae</taxon>
        <taxon>Cucurbiteae</taxon>
        <taxon>Cucurbita</taxon>
    </lineage>
</organism>
<dbReference type="EMBL" id="JAGKQH010000004">
    <property type="protein sequence ID" value="KAG6601063.1"/>
    <property type="molecule type" value="Genomic_DNA"/>
</dbReference>
<reference evidence="1 2" key="1">
    <citation type="journal article" date="2021" name="Hortic Res">
        <title>The domestication of Cucurbita argyrosperma as revealed by the genome of its wild relative.</title>
        <authorList>
            <person name="Barrera-Redondo J."/>
            <person name="Sanchez-de la Vega G."/>
            <person name="Aguirre-Liguori J.A."/>
            <person name="Castellanos-Morales G."/>
            <person name="Gutierrez-Guerrero Y.T."/>
            <person name="Aguirre-Dugua X."/>
            <person name="Aguirre-Planter E."/>
            <person name="Tenaillon M.I."/>
            <person name="Lira-Saade R."/>
            <person name="Eguiarte L.E."/>
        </authorList>
    </citation>
    <scope>NUCLEOTIDE SEQUENCE [LARGE SCALE GENOMIC DNA]</scope>
    <source>
        <strain evidence="1">JBR-2021</strain>
    </source>
</reference>
<evidence type="ECO:0000313" key="2">
    <source>
        <dbReference type="Proteomes" id="UP000685013"/>
    </source>
</evidence>